<dbReference type="Proteomes" id="UP000321726">
    <property type="component" value="Unassembled WGS sequence"/>
</dbReference>
<gene>
    <name evidence="2" type="ORF">HCU01_18680</name>
</gene>
<dbReference type="RefSeq" id="WP_073435734.1">
    <property type="nucleotide sequence ID" value="NZ_BJXU01000067.1"/>
</dbReference>
<organism evidence="2 3">
    <name type="scientific">Halomonas cupida</name>
    <dbReference type="NCBI Taxonomy" id="44933"/>
    <lineage>
        <taxon>Bacteria</taxon>
        <taxon>Pseudomonadati</taxon>
        <taxon>Pseudomonadota</taxon>
        <taxon>Gammaproteobacteria</taxon>
        <taxon>Oceanospirillales</taxon>
        <taxon>Halomonadaceae</taxon>
        <taxon>Halomonas</taxon>
    </lineage>
</organism>
<protein>
    <recommendedName>
        <fullName evidence="4">Nuclear transport factor 2 family protein</fullName>
    </recommendedName>
</protein>
<evidence type="ECO:0000313" key="2">
    <source>
        <dbReference type="EMBL" id="GEN23919.1"/>
    </source>
</evidence>
<evidence type="ECO:0000313" key="3">
    <source>
        <dbReference type="Proteomes" id="UP000321726"/>
    </source>
</evidence>
<accession>A0ABQ0WE86</accession>
<reference evidence="2 3" key="1">
    <citation type="submission" date="2019-07" db="EMBL/GenBank/DDBJ databases">
        <title>Whole genome shotgun sequence of Halomonas cupida NBRC 102219.</title>
        <authorList>
            <person name="Hosoyama A."/>
            <person name="Uohara A."/>
            <person name="Ohji S."/>
            <person name="Ichikawa N."/>
        </authorList>
    </citation>
    <scope>NUCLEOTIDE SEQUENCE [LARGE SCALE GENOMIC DNA]</scope>
    <source>
        <strain evidence="2 3">NBRC 102219</strain>
    </source>
</reference>
<evidence type="ECO:0008006" key="4">
    <source>
        <dbReference type="Google" id="ProtNLM"/>
    </source>
</evidence>
<comment type="caution">
    <text evidence="2">The sequence shown here is derived from an EMBL/GenBank/DDBJ whole genome shotgun (WGS) entry which is preliminary data.</text>
</comment>
<sequence>MGRSRINHYSGRGDAQQDDVQREEMMMRLQFHKGMKVVAFSVLVTLALTSCRSGAEMSGAAEPIPTTDTTESVSSSPVATAQHYFDLLAAGDFDQAYEMWAPETPTRKGGRDLFESSMLAYQSFDGETLGDARVEGAAGTLYAEVPVQMSGARRGEPFTNAGSMTLQRCNDVPGCSEEDRRWRLRSIDIED</sequence>
<proteinExistence type="predicted"/>
<evidence type="ECO:0000256" key="1">
    <source>
        <dbReference type="SAM" id="MobiDB-lite"/>
    </source>
</evidence>
<name>A0ABQ0WE86_9GAMM</name>
<keyword evidence="3" id="KW-1185">Reference proteome</keyword>
<dbReference type="EMBL" id="BJXU01000067">
    <property type="protein sequence ID" value="GEN23919.1"/>
    <property type="molecule type" value="Genomic_DNA"/>
</dbReference>
<feature type="compositionally biased region" description="Polar residues" evidence="1">
    <location>
        <begin position="66"/>
        <end position="75"/>
    </location>
</feature>
<feature type="region of interest" description="Disordered" evidence="1">
    <location>
        <begin position="55"/>
        <end position="75"/>
    </location>
</feature>